<accession>A0A0C9Z503</accession>
<reference evidence="2" key="2">
    <citation type="submission" date="2015-01" db="EMBL/GenBank/DDBJ databases">
        <title>Evolutionary Origins and Diversification of the Mycorrhizal Mutualists.</title>
        <authorList>
            <consortium name="DOE Joint Genome Institute"/>
            <consortium name="Mycorrhizal Genomics Consortium"/>
            <person name="Kohler A."/>
            <person name="Kuo A."/>
            <person name="Nagy L.G."/>
            <person name="Floudas D."/>
            <person name="Copeland A."/>
            <person name="Barry K.W."/>
            <person name="Cichocki N."/>
            <person name="Veneault-Fourrey C."/>
            <person name="LaButti K."/>
            <person name="Lindquist E.A."/>
            <person name="Lipzen A."/>
            <person name="Lundell T."/>
            <person name="Morin E."/>
            <person name="Murat C."/>
            <person name="Riley R."/>
            <person name="Ohm R."/>
            <person name="Sun H."/>
            <person name="Tunlid A."/>
            <person name="Henrissat B."/>
            <person name="Grigoriev I.V."/>
            <person name="Hibbett D.S."/>
            <person name="Martin F."/>
        </authorList>
    </citation>
    <scope>NUCLEOTIDE SEQUENCE [LARGE SCALE GENOMIC DNA]</scope>
    <source>
        <strain evidence="2">UH-Slu-Lm8-n1</strain>
    </source>
</reference>
<feature type="non-terminal residue" evidence="1">
    <location>
        <position position="1"/>
    </location>
</feature>
<dbReference type="HOGENOM" id="CLU_092523_0_0_1"/>
<dbReference type="Proteomes" id="UP000054485">
    <property type="component" value="Unassembled WGS sequence"/>
</dbReference>
<reference evidence="1 2" key="1">
    <citation type="submission" date="2014-04" db="EMBL/GenBank/DDBJ databases">
        <authorList>
            <consortium name="DOE Joint Genome Institute"/>
            <person name="Kuo A."/>
            <person name="Ruytinx J."/>
            <person name="Rineau F."/>
            <person name="Colpaert J."/>
            <person name="Kohler A."/>
            <person name="Nagy L.G."/>
            <person name="Floudas D."/>
            <person name="Copeland A."/>
            <person name="Barry K.W."/>
            <person name="Cichocki N."/>
            <person name="Veneault-Fourrey C."/>
            <person name="LaButti K."/>
            <person name="Lindquist E.A."/>
            <person name="Lipzen A."/>
            <person name="Lundell T."/>
            <person name="Morin E."/>
            <person name="Murat C."/>
            <person name="Sun H."/>
            <person name="Tunlid A."/>
            <person name="Henrissat B."/>
            <person name="Grigoriev I.V."/>
            <person name="Hibbett D.S."/>
            <person name="Martin F."/>
            <person name="Nordberg H.P."/>
            <person name="Cantor M.N."/>
            <person name="Hua S.X."/>
        </authorList>
    </citation>
    <scope>NUCLEOTIDE SEQUENCE [LARGE SCALE GENOMIC DNA]</scope>
    <source>
        <strain evidence="1 2">UH-Slu-Lm8-n1</strain>
    </source>
</reference>
<sequence length="175" mass="20299">YKRVGKKVKPIPGTFPQTAQVNKQFPHNPFQNLIPLTPYPLEFILNGRLTHKHMVSLNINSQGFLLSKEVKLFQHVMNLNQETLAFKETNRGTFKELCFTSYIIPTVPHVPWEYKNIPIPPGICQKVIELLKSKINTRVYELSQSAYCSRWFCVLKKNGKLRLVHNLQLLNKISI</sequence>
<dbReference type="STRING" id="930992.A0A0C9Z503"/>
<organism evidence="1 2">
    <name type="scientific">Suillus luteus UH-Slu-Lm8-n1</name>
    <dbReference type="NCBI Taxonomy" id="930992"/>
    <lineage>
        <taxon>Eukaryota</taxon>
        <taxon>Fungi</taxon>
        <taxon>Dikarya</taxon>
        <taxon>Basidiomycota</taxon>
        <taxon>Agaricomycotina</taxon>
        <taxon>Agaricomycetes</taxon>
        <taxon>Agaricomycetidae</taxon>
        <taxon>Boletales</taxon>
        <taxon>Suillineae</taxon>
        <taxon>Suillaceae</taxon>
        <taxon>Suillus</taxon>
    </lineage>
</organism>
<proteinExistence type="predicted"/>
<dbReference type="InParanoid" id="A0A0C9Z503"/>
<evidence type="ECO:0000313" key="2">
    <source>
        <dbReference type="Proteomes" id="UP000054485"/>
    </source>
</evidence>
<dbReference type="InterPro" id="IPR043502">
    <property type="entry name" value="DNA/RNA_pol_sf"/>
</dbReference>
<dbReference type="AlphaFoldDB" id="A0A0C9Z503"/>
<evidence type="ECO:0000313" key="1">
    <source>
        <dbReference type="EMBL" id="KIK32485.1"/>
    </source>
</evidence>
<name>A0A0C9Z503_9AGAM</name>
<dbReference type="OrthoDB" id="5599163at2759"/>
<dbReference type="SUPFAM" id="SSF56672">
    <property type="entry name" value="DNA/RNA polymerases"/>
    <property type="match status" value="1"/>
</dbReference>
<dbReference type="Gene3D" id="3.10.10.10">
    <property type="entry name" value="HIV Type 1 Reverse Transcriptase, subunit A, domain 1"/>
    <property type="match status" value="1"/>
</dbReference>
<dbReference type="EMBL" id="KN836226">
    <property type="protein sequence ID" value="KIK32485.1"/>
    <property type="molecule type" value="Genomic_DNA"/>
</dbReference>
<protein>
    <submittedName>
        <fullName evidence="1">Uncharacterized protein</fullName>
    </submittedName>
</protein>
<keyword evidence="2" id="KW-1185">Reference proteome</keyword>
<gene>
    <name evidence="1" type="ORF">CY34DRAFT_35460</name>
</gene>
<feature type="non-terminal residue" evidence="1">
    <location>
        <position position="175"/>
    </location>
</feature>